<dbReference type="PANTHER" id="PTHR12993:SF29">
    <property type="entry name" value="BLR3841 PROTEIN"/>
    <property type="match status" value="1"/>
</dbReference>
<sequence length="234" mass="25516">MTDFWAGQRLLVVTPHADDEAYGCGGTIAKVKAAGGEVFVIVASVGDLRHCGSVGTVTGETRAAELKAAMEYLQVDGYEILFTDGESHLRLDTIPRRDLVALLERDAKYSIDKVRPTALILPAPSYNQDHGAIFDAGFTACRPHRREDKHFIDLVLTCDSVQLGWGQAAFHPDVYVDISEYLGAKLDALAFHKSQLRPAPDPGSLQNVERLARLRGADIGVDAAEAYECHRIAL</sequence>
<evidence type="ECO:0000313" key="2">
    <source>
        <dbReference type="Proteomes" id="UP000318509"/>
    </source>
</evidence>
<comment type="caution">
    <text evidence="1">The sequence shown here is derived from an EMBL/GenBank/DDBJ whole genome shotgun (WGS) entry which is preliminary data.</text>
</comment>
<dbReference type="InterPro" id="IPR003737">
    <property type="entry name" value="GlcNAc_PI_deacetylase-related"/>
</dbReference>
<dbReference type="InterPro" id="IPR024078">
    <property type="entry name" value="LmbE-like_dom_sf"/>
</dbReference>
<accession>A0A537KCK8</accession>
<proteinExistence type="predicted"/>
<dbReference type="Gene3D" id="3.40.50.10320">
    <property type="entry name" value="LmbE-like"/>
    <property type="match status" value="1"/>
</dbReference>
<dbReference type="SUPFAM" id="SSF102588">
    <property type="entry name" value="LmbE-like"/>
    <property type="match status" value="1"/>
</dbReference>
<reference evidence="1 2" key="1">
    <citation type="journal article" date="2019" name="Nat. Microbiol.">
        <title>Mediterranean grassland soil C-N compound turnover is dependent on rainfall and depth, and is mediated by genomically divergent microorganisms.</title>
        <authorList>
            <person name="Diamond S."/>
            <person name="Andeer P.F."/>
            <person name="Li Z."/>
            <person name="Crits-Christoph A."/>
            <person name="Burstein D."/>
            <person name="Anantharaman K."/>
            <person name="Lane K.R."/>
            <person name="Thomas B.C."/>
            <person name="Pan C."/>
            <person name="Northen T.R."/>
            <person name="Banfield J.F."/>
        </authorList>
    </citation>
    <scope>NUCLEOTIDE SEQUENCE [LARGE SCALE GENOMIC DNA]</scope>
    <source>
        <strain evidence="1">NP_3</strain>
    </source>
</reference>
<name>A0A537KCK8_9BACT</name>
<gene>
    <name evidence="1" type="ORF">E6H00_01180</name>
</gene>
<dbReference type="Proteomes" id="UP000318509">
    <property type="component" value="Unassembled WGS sequence"/>
</dbReference>
<dbReference type="EMBL" id="VBAK01000024">
    <property type="protein sequence ID" value="TMI93495.1"/>
    <property type="molecule type" value="Genomic_DNA"/>
</dbReference>
<dbReference type="AlphaFoldDB" id="A0A537KCK8"/>
<protein>
    <submittedName>
        <fullName evidence="1">PIG-L family deacetylase</fullName>
    </submittedName>
</protein>
<dbReference type="GO" id="GO:0016811">
    <property type="term" value="F:hydrolase activity, acting on carbon-nitrogen (but not peptide) bonds, in linear amides"/>
    <property type="evidence" value="ECO:0007669"/>
    <property type="project" value="TreeGrafter"/>
</dbReference>
<organism evidence="1 2">
    <name type="scientific">Candidatus Segetimicrobium genomatis</name>
    <dbReference type="NCBI Taxonomy" id="2569760"/>
    <lineage>
        <taxon>Bacteria</taxon>
        <taxon>Bacillati</taxon>
        <taxon>Candidatus Sysuimicrobiota</taxon>
        <taxon>Candidatus Sysuimicrobiia</taxon>
        <taxon>Candidatus Sysuimicrobiales</taxon>
        <taxon>Candidatus Segetimicrobiaceae</taxon>
        <taxon>Candidatus Segetimicrobium</taxon>
    </lineage>
</organism>
<evidence type="ECO:0000313" key="1">
    <source>
        <dbReference type="EMBL" id="TMI93495.1"/>
    </source>
</evidence>
<dbReference type="PANTHER" id="PTHR12993">
    <property type="entry name" value="N-ACETYLGLUCOSAMINYL-PHOSPHATIDYLINOSITOL DE-N-ACETYLASE-RELATED"/>
    <property type="match status" value="1"/>
</dbReference>
<dbReference type="Pfam" id="PF02585">
    <property type="entry name" value="PIG-L"/>
    <property type="match status" value="1"/>
</dbReference>